<comment type="caution">
    <text evidence="1">The sequence shown here is derived from an EMBL/GenBank/DDBJ whole genome shotgun (WGS) entry which is preliminary data.</text>
</comment>
<organism evidence="1 2">
    <name type="scientific">Portunus trituberculatus</name>
    <name type="common">Swimming crab</name>
    <name type="synonym">Neptunus trituberculatus</name>
    <dbReference type="NCBI Taxonomy" id="210409"/>
    <lineage>
        <taxon>Eukaryota</taxon>
        <taxon>Metazoa</taxon>
        <taxon>Ecdysozoa</taxon>
        <taxon>Arthropoda</taxon>
        <taxon>Crustacea</taxon>
        <taxon>Multicrustacea</taxon>
        <taxon>Malacostraca</taxon>
        <taxon>Eumalacostraca</taxon>
        <taxon>Eucarida</taxon>
        <taxon>Decapoda</taxon>
        <taxon>Pleocyemata</taxon>
        <taxon>Brachyura</taxon>
        <taxon>Eubrachyura</taxon>
        <taxon>Portunoidea</taxon>
        <taxon>Portunidae</taxon>
        <taxon>Portuninae</taxon>
        <taxon>Portunus</taxon>
    </lineage>
</organism>
<evidence type="ECO:0008006" key="3">
    <source>
        <dbReference type="Google" id="ProtNLM"/>
    </source>
</evidence>
<keyword evidence="2" id="KW-1185">Reference proteome</keyword>
<name>A0A5B7G2Z1_PORTR</name>
<evidence type="ECO:0000313" key="1">
    <source>
        <dbReference type="EMBL" id="MPC54450.1"/>
    </source>
</evidence>
<dbReference type="PANTHER" id="PTHR35617">
    <property type="entry name" value="PHAGE_INTEGRASE DOMAIN-CONTAINING PROTEIN"/>
    <property type="match status" value="1"/>
</dbReference>
<dbReference type="OrthoDB" id="6361724at2759"/>
<dbReference type="Proteomes" id="UP000324222">
    <property type="component" value="Unassembled WGS sequence"/>
</dbReference>
<accession>A0A5B7G2Z1</accession>
<evidence type="ECO:0000313" key="2">
    <source>
        <dbReference type="Proteomes" id="UP000324222"/>
    </source>
</evidence>
<dbReference type="AlphaFoldDB" id="A0A5B7G2Z1"/>
<protein>
    <recommendedName>
        <fullName evidence="3">Tyr recombinase domain-containing protein</fullName>
    </recommendedName>
</protein>
<gene>
    <name evidence="1" type="ORF">E2C01_048366</name>
</gene>
<reference evidence="1 2" key="1">
    <citation type="submission" date="2019-05" db="EMBL/GenBank/DDBJ databases">
        <title>Another draft genome of Portunus trituberculatus and its Hox gene families provides insights of decapod evolution.</title>
        <authorList>
            <person name="Jeong J.-H."/>
            <person name="Song I."/>
            <person name="Kim S."/>
            <person name="Choi T."/>
            <person name="Kim D."/>
            <person name="Ryu S."/>
            <person name="Kim W."/>
        </authorList>
    </citation>
    <scope>NUCLEOTIDE SEQUENCE [LARGE SCALE GENOMIC DNA]</scope>
    <source>
        <tissue evidence="1">Muscle</tissue>
    </source>
</reference>
<proteinExistence type="predicted"/>
<dbReference type="EMBL" id="VSRR010012362">
    <property type="protein sequence ID" value="MPC54450.1"/>
    <property type="molecule type" value="Genomic_DNA"/>
</dbReference>
<dbReference type="PANTHER" id="PTHR35617:SF3">
    <property type="entry name" value="CORE-BINDING (CB) DOMAIN-CONTAINING PROTEIN"/>
    <property type="match status" value="1"/>
</dbReference>
<sequence length="171" mass="19101">MPAVREQFQAQAISAEGTDILMASWTKVPLSGNIKQCRPQFNVHMIRFQAYLKDASLCVCVTLRQYLERTEALRQGTVPEHDSLLVIFINPHKVVTRDTIARWIKTMLNKSGVDTTKFTAVCAATASKAKAMAVPLSCIMARAGWTRESTFAKFYDKHIGTIDPFHAAVLE</sequence>